<keyword evidence="1" id="KW-1133">Transmembrane helix</keyword>
<keyword evidence="1" id="KW-0812">Transmembrane</keyword>
<dbReference type="Proteomes" id="UP001153328">
    <property type="component" value="Unassembled WGS sequence"/>
</dbReference>
<evidence type="ECO:0000259" key="2">
    <source>
        <dbReference type="Pfam" id="PF20016"/>
    </source>
</evidence>
<name>A0A9W4H3W8_9ACTN</name>
<reference evidence="3" key="1">
    <citation type="submission" date="2021-06" db="EMBL/GenBank/DDBJ databases">
        <authorList>
            <person name="Arsene-Ploetze F."/>
        </authorList>
    </citation>
    <scope>NUCLEOTIDE SEQUENCE</scope>
    <source>
        <strain evidence="3">SBRY1</strain>
    </source>
</reference>
<proteinExistence type="predicted"/>
<comment type="caution">
    <text evidence="3">The sequence shown here is derived from an EMBL/GenBank/DDBJ whole genome shotgun (WGS) entry which is preliminary data.</text>
</comment>
<dbReference type="RefSeq" id="WP_251513201.1">
    <property type="nucleotide sequence ID" value="NZ_CAJVAX010000018.1"/>
</dbReference>
<protein>
    <recommendedName>
        <fullName evidence="2">Thoeris protein ThsA Macro domain-containing protein</fullName>
    </recommendedName>
</protein>
<evidence type="ECO:0000313" key="4">
    <source>
        <dbReference type="Proteomes" id="UP001153328"/>
    </source>
</evidence>
<feature type="domain" description="Thoeris protein ThsA Macro" evidence="2">
    <location>
        <begin position="75"/>
        <end position="261"/>
    </location>
</feature>
<sequence>MLTRRGRQVLLRNAMAAFGGISAVLQFVAQFFPRSFPDSGPVAAVSLAACLVWGLSRARPVRRVRQEFRRPDMAIVVEEGDLFEQQDASLVVGFCDTFDTASDGGAVIDGSSVQAQLLLRRYGGDVRRLDAALDSALGGVEPVAREDRTGKPLGKLDRYPVGTVAVLGARPRLTFATAYSRIGNDLVAASSVEDLWFSLNRLWDTVSRHARPEAVAMPLVGSGLSRLDHLDQESLLRLILMSFVARSREGAICRELRVVVRPADLARINMPEVAAFLRTLASGLDRG</sequence>
<feature type="transmembrane region" description="Helical" evidence="1">
    <location>
        <begin position="39"/>
        <end position="56"/>
    </location>
</feature>
<gene>
    <name evidence="3" type="ORF">SBRY_40916</name>
</gene>
<dbReference type="Pfam" id="PF20016">
    <property type="entry name" value="ThsA_Macro"/>
    <property type="match status" value="1"/>
</dbReference>
<keyword evidence="1" id="KW-0472">Membrane</keyword>
<evidence type="ECO:0000256" key="1">
    <source>
        <dbReference type="SAM" id="Phobius"/>
    </source>
</evidence>
<keyword evidence="4" id="KW-1185">Reference proteome</keyword>
<evidence type="ECO:0000313" key="3">
    <source>
        <dbReference type="EMBL" id="CAG7648381.1"/>
    </source>
</evidence>
<accession>A0A9W4H3W8</accession>
<dbReference type="AlphaFoldDB" id="A0A9W4H3W8"/>
<dbReference type="EMBL" id="CAJVAX010000018">
    <property type="protein sequence ID" value="CAG7648381.1"/>
    <property type="molecule type" value="Genomic_DNA"/>
</dbReference>
<dbReference type="InterPro" id="IPR045535">
    <property type="entry name" value="ThsA_Macro"/>
</dbReference>
<organism evidence="3 4">
    <name type="scientific">Actinacidiphila bryophytorum</name>
    <dbReference type="NCBI Taxonomy" id="1436133"/>
    <lineage>
        <taxon>Bacteria</taxon>
        <taxon>Bacillati</taxon>
        <taxon>Actinomycetota</taxon>
        <taxon>Actinomycetes</taxon>
        <taxon>Kitasatosporales</taxon>
        <taxon>Streptomycetaceae</taxon>
        <taxon>Actinacidiphila</taxon>
    </lineage>
</organism>
<feature type="transmembrane region" description="Helical" evidence="1">
    <location>
        <begin position="12"/>
        <end position="33"/>
    </location>
</feature>